<dbReference type="EMBL" id="CP144691">
    <property type="protein sequence ID" value="WVY94400.1"/>
    <property type="molecule type" value="Genomic_DNA"/>
</dbReference>
<organism evidence="2 3">
    <name type="scientific">Vigna mungo</name>
    <name type="common">Black gram</name>
    <name type="synonym">Phaseolus mungo</name>
    <dbReference type="NCBI Taxonomy" id="3915"/>
    <lineage>
        <taxon>Eukaryota</taxon>
        <taxon>Viridiplantae</taxon>
        <taxon>Streptophyta</taxon>
        <taxon>Embryophyta</taxon>
        <taxon>Tracheophyta</taxon>
        <taxon>Spermatophyta</taxon>
        <taxon>Magnoliopsida</taxon>
        <taxon>eudicotyledons</taxon>
        <taxon>Gunneridae</taxon>
        <taxon>Pentapetalae</taxon>
        <taxon>rosids</taxon>
        <taxon>fabids</taxon>
        <taxon>Fabales</taxon>
        <taxon>Fabaceae</taxon>
        <taxon>Papilionoideae</taxon>
        <taxon>50 kb inversion clade</taxon>
        <taxon>NPAAA clade</taxon>
        <taxon>indigoferoid/millettioid clade</taxon>
        <taxon>Phaseoleae</taxon>
        <taxon>Vigna</taxon>
    </lineage>
</organism>
<gene>
    <name evidence="2" type="ORF">V8G54_033488</name>
</gene>
<feature type="transmembrane region" description="Helical" evidence="1">
    <location>
        <begin position="95"/>
        <end position="117"/>
    </location>
</feature>
<sequence>MQLYVEGLCHGNLSKEEAIGISNIFKMNFPVNPLPTELRHAERVICLPSGANLVRDVSVKNKSERNSVAEVILVRLVVFFTDVFRRYLFSVPDKLLFCLLQFWFFCSFIFNLSKILVWGQSN</sequence>
<keyword evidence="1" id="KW-1133">Transmembrane helix</keyword>
<evidence type="ECO:0000313" key="3">
    <source>
        <dbReference type="Proteomes" id="UP001374535"/>
    </source>
</evidence>
<keyword evidence="3" id="KW-1185">Reference proteome</keyword>
<proteinExistence type="predicted"/>
<evidence type="ECO:0000313" key="2">
    <source>
        <dbReference type="EMBL" id="WVY94400.1"/>
    </source>
</evidence>
<keyword evidence="1" id="KW-0472">Membrane</keyword>
<reference evidence="2 3" key="1">
    <citation type="journal article" date="2023" name="Life. Sci Alliance">
        <title>Evolutionary insights into 3D genome organization and epigenetic landscape of Vigna mungo.</title>
        <authorList>
            <person name="Junaid A."/>
            <person name="Singh B."/>
            <person name="Bhatia S."/>
        </authorList>
    </citation>
    <scope>NUCLEOTIDE SEQUENCE [LARGE SCALE GENOMIC DNA]</scope>
    <source>
        <strain evidence="2">Urdbean</strain>
    </source>
</reference>
<dbReference type="Proteomes" id="UP001374535">
    <property type="component" value="Chromosome 10"/>
</dbReference>
<dbReference type="AlphaFoldDB" id="A0AAQ3MP07"/>
<evidence type="ECO:0000256" key="1">
    <source>
        <dbReference type="SAM" id="Phobius"/>
    </source>
</evidence>
<protein>
    <submittedName>
        <fullName evidence="2">Uncharacterized protein</fullName>
    </submittedName>
</protein>
<name>A0AAQ3MP07_VIGMU</name>
<accession>A0AAQ3MP07</accession>
<keyword evidence="1" id="KW-0812">Transmembrane</keyword>